<dbReference type="STRING" id="1850250.LPB142_09110"/>
<dbReference type="Pfam" id="PF00494">
    <property type="entry name" value="SQS_PSY"/>
    <property type="match status" value="1"/>
</dbReference>
<keyword evidence="2" id="KW-1185">Reference proteome</keyword>
<evidence type="ECO:0000313" key="1">
    <source>
        <dbReference type="EMBL" id="AOZ69450.1"/>
    </source>
</evidence>
<dbReference type="Proteomes" id="UP000176562">
    <property type="component" value="Chromosome"/>
</dbReference>
<gene>
    <name evidence="1" type="ORF">LPB142_09110</name>
</gene>
<organism evidence="1 2">
    <name type="scientific">Rhodobacter xanthinilyticus</name>
    <dbReference type="NCBI Taxonomy" id="1850250"/>
    <lineage>
        <taxon>Bacteria</taxon>
        <taxon>Pseudomonadati</taxon>
        <taxon>Pseudomonadota</taxon>
        <taxon>Alphaproteobacteria</taxon>
        <taxon>Rhodobacterales</taxon>
        <taxon>Rhodobacter group</taxon>
        <taxon>Rhodobacter</taxon>
    </lineage>
</organism>
<dbReference type="KEGG" id="rhp:LPB142_09110"/>
<dbReference type="InterPro" id="IPR008949">
    <property type="entry name" value="Isoprenoid_synthase_dom_sf"/>
</dbReference>
<dbReference type="Gene3D" id="1.10.600.10">
    <property type="entry name" value="Farnesyl Diphosphate Synthase"/>
    <property type="match status" value="1"/>
</dbReference>
<dbReference type="InterPro" id="IPR002060">
    <property type="entry name" value="Squ/phyt_synthse"/>
</dbReference>
<evidence type="ECO:0000313" key="2">
    <source>
        <dbReference type="Proteomes" id="UP000176562"/>
    </source>
</evidence>
<dbReference type="AlphaFoldDB" id="A0A1D9MCC4"/>
<reference evidence="1 2" key="1">
    <citation type="submission" date="2016-10" db="EMBL/GenBank/DDBJ databases">
        <title>Rhodobacter sp. LPB0142, isolated from sea water.</title>
        <authorList>
            <person name="Kim E."/>
            <person name="Yi H."/>
        </authorList>
    </citation>
    <scope>NUCLEOTIDE SEQUENCE [LARGE SCALE GENOMIC DNA]</scope>
    <source>
        <strain evidence="1 2">LPB0142</strain>
    </source>
</reference>
<dbReference type="RefSeq" id="WP_071166181.1">
    <property type="nucleotide sequence ID" value="NZ_CP017781.1"/>
</dbReference>
<sequence length="249" mass="26709">MSARAAEMLAAGDPDRFAALMATRADLRARLWPLYAANLEIARAPWASAEPIVAEMRLQWWVDAFAALAEEGRAPAHELGAEFADLRAEAGLLQALAEARRWECWREPFEDQAALVDYLQATSGGLYWAAARRIGAGAEAEGAVRAFGFGAGVAAWLAAVPELEARGRLPLVDGRPEAVAALAREGLAALERGLAQTPAPLRAALLPGWQARGWLRAAAKEPARVAEGRLRGSEFGRRAGLVWQALRLG</sequence>
<protein>
    <submittedName>
        <fullName evidence="1">Phytoene synthase</fullName>
    </submittedName>
</protein>
<name>A0A1D9MCC4_9RHOB</name>
<dbReference type="SUPFAM" id="SSF48576">
    <property type="entry name" value="Terpenoid synthases"/>
    <property type="match status" value="1"/>
</dbReference>
<accession>A0A1D9MCC4</accession>
<dbReference type="EMBL" id="CP017781">
    <property type="protein sequence ID" value="AOZ69450.1"/>
    <property type="molecule type" value="Genomic_DNA"/>
</dbReference>
<proteinExistence type="predicted"/>